<evidence type="ECO:0008006" key="4">
    <source>
        <dbReference type="Google" id="ProtNLM"/>
    </source>
</evidence>
<proteinExistence type="predicted"/>
<evidence type="ECO:0000313" key="2">
    <source>
        <dbReference type="EMBL" id="PSR79423.1"/>
    </source>
</evidence>
<evidence type="ECO:0000313" key="3">
    <source>
        <dbReference type="Proteomes" id="UP000241462"/>
    </source>
</evidence>
<name>A0A2T2ZY96_9PEZI</name>
<accession>A0A2T2ZY96</accession>
<protein>
    <recommendedName>
        <fullName evidence="4">Transmembrane protein</fullName>
    </recommendedName>
</protein>
<keyword evidence="1" id="KW-1133">Transmembrane helix</keyword>
<dbReference type="AlphaFoldDB" id="A0A2T2ZY96"/>
<keyword evidence="3" id="KW-1185">Reference proteome</keyword>
<dbReference type="Proteomes" id="UP000241462">
    <property type="component" value="Unassembled WGS sequence"/>
</dbReference>
<reference evidence="2 3" key="1">
    <citation type="journal article" date="2018" name="Mycol. Prog.">
        <title>Coniella lustricola, a new species from submerged detritus.</title>
        <authorList>
            <person name="Raudabaugh D.B."/>
            <person name="Iturriaga T."/>
            <person name="Carver A."/>
            <person name="Mondo S."/>
            <person name="Pangilinan J."/>
            <person name="Lipzen A."/>
            <person name="He G."/>
            <person name="Amirebrahimi M."/>
            <person name="Grigoriev I.V."/>
            <person name="Miller A.N."/>
        </authorList>
    </citation>
    <scope>NUCLEOTIDE SEQUENCE [LARGE SCALE GENOMIC DNA]</scope>
    <source>
        <strain evidence="2 3">B22-T-1</strain>
    </source>
</reference>
<keyword evidence="1" id="KW-0812">Transmembrane</keyword>
<dbReference type="EMBL" id="KZ678566">
    <property type="protein sequence ID" value="PSR79423.1"/>
    <property type="molecule type" value="Genomic_DNA"/>
</dbReference>
<sequence>MKAGQAAAVVAAAGLEKMGYGSFTFSGVVFCSFFLRTGFLHWGYASMSLFLFCLFLLLLLLLLLFT</sequence>
<dbReference type="InParanoid" id="A0A2T2ZY96"/>
<organism evidence="2 3">
    <name type="scientific">Coniella lustricola</name>
    <dbReference type="NCBI Taxonomy" id="2025994"/>
    <lineage>
        <taxon>Eukaryota</taxon>
        <taxon>Fungi</taxon>
        <taxon>Dikarya</taxon>
        <taxon>Ascomycota</taxon>
        <taxon>Pezizomycotina</taxon>
        <taxon>Sordariomycetes</taxon>
        <taxon>Sordariomycetidae</taxon>
        <taxon>Diaporthales</taxon>
        <taxon>Schizoparmaceae</taxon>
        <taxon>Coniella</taxon>
    </lineage>
</organism>
<keyword evidence="1" id="KW-0472">Membrane</keyword>
<feature type="transmembrane region" description="Helical" evidence="1">
    <location>
        <begin position="41"/>
        <end position="65"/>
    </location>
</feature>
<gene>
    <name evidence="2" type="ORF">BD289DRAFT_94624</name>
</gene>
<evidence type="ECO:0000256" key="1">
    <source>
        <dbReference type="SAM" id="Phobius"/>
    </source>
</evidence>